<name>A0A328U7L6_9BACL</name>
<gene>
    <name evidence="1" type="ORF">DL346_11775</name>
</gene>
<sequence length="96" mass="11119">MKREEVLAALKAGEFDGISHTYQPTSDGFSKNSYQTKMSVSYGTIEVTKIITGKSFNGKENERFVDRDTEVLSDYKAVKFIEKRPYYFSQRRPDLF</sequence>
<reference evidence="1 2" key="1">
    <citation type="submission" date="2018-06" db="EMBL/GenBank/DDBJ databases">
        <title>Paenibacillus montanisoli sp. nov., isolated from mountain area soil.</title>
        <authorList>
            <person name="Wu M."/>
        </authorList>
    </citation>
    <scope>NUCLEOTIDE SEQUENCE [LARGE SCALE GENOMIC DNA]</scope>
    <source>
        <strain evidence="1 2">RA17</strain>
    </source>
</reference>
<dbReference type="RefSeq" id="WP_112882318.1">
    <property type="nucleotide sequence ID" value="NZ_QLUW01000002.1"/>
</dbReference>
<organism evidence="1 2">
    <name type="scientific">Paenibacillus montanisoli</name>
    <dbReference type="NCBI Taxonomy" id="2081970"/>
    <lineage>
        <taxon>Bacteria</taxon>
        <taxon>Bacillati</taxon>
        <taxon>Bacillota</taxon>
        <taxon>Bacilli</taxon>
        <taxon>Bacillales</taxon>
        <taxon>Paenibacillaceae</taxon>
        <taxon>Paenibacillus</taxon>
    </lineage>
</organism>
<proteinExistence type="predicted"/>
<accession>A0A328U7L6</accession>
<evidence type="ECO:0000313" key="1">
    <source>
        <dbReference type="EMBL" id="RAP76094.1"/>
    </source>
</evidence>
<dbReference type="EMBL" id="QLUW01000002">
    <property type="protein sequence ID" value="RAP76094.1"/>
    <property type="molecule type" value="Genomic_DNA"/>
</dbReference>
<comment type="caution">
    <text evidence="1">The sequence shown here is derived from an EMBL/GenBank/DDBJ whole genome shotgun (WGS) entry which is preliminary data.</text>
</comment>
<dbReference type="OrthoDB" id="2165994at2"/>
<dbReference type="Proteomes" id="UP000249260">
    <property type="component" value="Unassembled WGS sequence"/>
</dbReference>
<keyword evidence="2" id="KW-1185">Reference proteome</keyword>
<evidence type="ECO:0000313" key="2">
    <source>
        <dbReference type="Proteomes" id="UP000249260"/>
    </source>
</evidence>
<protein>
    <submittedName>
        <fullName evidence="1">Uncharacterized protein</fullName>
    </submittedName>
</protein>
<dbReference type="AlphaFoldDB" id="A0A328U7L6"/>